<evidence type="ECO:0000313" key="3">
    <source>
        <dbReference type="EMBL" id="SET67919.1"/>
    </source>
</evidence>
<dbReference type="Pfam" id="PF23442">
    <property type="entry name" value="DUF7125"/>
    <property type="match status" value="1"/>
</dbReference>
<dbReference type="InterPro" id="IPR027417">
    <property type="entry name" value="P-loop_NTPase"/>
</dbReference>
<keyword evidence="1" id="KW-0547">Nucleotide-binding</keyword>
<dbReference type="STRING" id="392421.SAMN04488694_11059"/>
<dbReference type="InterPro" id="IPR055549">
    <property type="entry name" value="DUF7125"/>
</dbReference>
<organism evidence="3 4">
    <name type="scientific">Natrinema hispanicum</name>
    <dbReference type="NCBI Taxonomy" id="392421"/>
    <lineage>
        <taxon>Archaea</taxon>
        <taxon>Methanobacteriati</taxon>
        <taxon>Methanobacteriota</taxon>
        <taxon>Stenosarchaea group</taxon>
        <taxon>Halobacteria</taxon>
        <taxon>Halobacteriales</taxon>
        <taxon>Natrialbaceae</taxon>
        <taxon>Natrinema</taxon>
    </lineage>
</organism>
<keyword evidence="2" id="KW-0067">ATP-binding</keyword>
<dbReference type="AlphaFoldDB" id="A0A1I0GAU7"/>
<gene>
    <name evidence="3" type="ORF">SAMN04488694_11059</name>
</gene>
<name>A0A1I0GAU7_9EURY</name>
<evidence type="ECO:0000256" key="2">
    <source>
        <dbReference type="ARBA" id="ARBA00022840"/>
    </source>
</evidence>
<reference evidence="4" key="1">
    <citation type="submission" date="2016-10" db="EMBL/GenBank/DDBJ databases">
        <authorList>
            <person name="Varghese N."/>
            <person name="Submissions S."/>
        </authorList>
    </citation>
    <scope>NUCLEOTIDE SEQUENCE [LARGE SCALE GENOMIC DNA]</scope>
    <source>
        <strain evidence="4">CDM_6</strain>
    </source>
</reference>
<evidence type="ECO:0000313" key="4">
    <source>
        <dbReference type="Proteomes" id="UP000199320"/>
    </source>
</evidence>
<dbReference type="Proteomes" id="UP000199320">
    <property type="component" value="Unassembled WGS sequence"/>
</dbReference>
<dbReference type="SUPFAM" id="SSF52540">
    <property type="entry name" value="P-loop containing nucleoside triphosphate hydrolases"/>
    <property type="match status" value="1"/>
</dbReference>
<sequence length="233" mass="25273">MFLINGDHDTKAKSYTGTTAIGYNCMVGRLDTGISVLDRKLDGGLPPGCLVAFAAEPASQSELLLYELTAARGTLYLSTERTDDAVRHAIETSPSSVGSPTVRHVASDTPLEEATQLIGALPDGANLIIDTLDVLERTDTDDYVDFLNELKSTMLETGSIAMLHCLKGHNEPANRMRTYHAVDAVFDLRTEIAGTELENHLTIPKFRGGRQPTEAIKLELTEEVAIDTSRDIA</sequence>
<accession>A0A1I0GAU7</accession>
<dbReference type="EMBL" id="FOIC01000010">
    <property type="protein sequence ID" value="SET67919.1"/>
    <property type="molecule type" value="Genomic_DNA"/>
</dbReference>
<evidence type="ECO:0000256" key="1">
    <source>
        <dbReference type="ARBA" id="ARBA00022741"/>
    </source>
</evidence>
<proteinExistence type="predicted"/>
<dbReference type="GO" id="GO:0005524">
    <property type="term" value="F:ATP binding"/>
    <property type="evidence" value="ECO:0007669"/>
    <property type="project" value="UniProtKB-KW"/>
</dbReference>
<protein>
    <submittedName>
        <fullName evidence="3">RecA-superfamily ATPase, KaiC/GvpD/RAD55 family</fullName>
    </submittedName>
</protein>
<keyword evidence="4" id="KW-1185">Reference proteome</keyword>
<dbReference type="PANTHER" id="PTHR43637">
    <property type="entry name" value="UPF0273 PROTEIN TM_0370"/>
    <property type="match status" value="1"/>
</dbReference>
<dbReference type="Gene3D" id="3.40.50.300">
    <property type="entry name" value="P-loop containing nucleotide triphosphate hydrolases"/>
    <property type="match status" value="1"/>
</dbReference>